<comment type="caution">
    <text evidence="2">The sequence shown here is derived from an EMBL/GenBank/DDBJ whole genome shotgun (WGS) entry which is preliminary data.</text>
</comment>
<dbReference type="SUPFAM" id="SSF50998">
    <property type="entry name" value="Quinoprotein alcohol dehydrogenase-like"/>
    <property type="match status" value="1"/>
</dbReference>
<dbReference type="eggNOG" id="COG1520">
    <property type="taxonomic scope" value="Bacteria"/>
</dbReference>
<dbReference type="PANTHER" id="PTHR34512:SF30">
    <property type="entry name" value="OUTER MEMBRANE PROTEIN ASSEMBLY FACTOR BAMB"/>
    <property type="match status" value="1"/>
</dbReference>
<gene>
    <name evidence="2" type="ORF">M23134_04490</name>
</gene>
<dbReference type="InterPro" id="IPR011047">
    <property type="entry name" value="Quinoprotein_ADH-like_sf"/>
</dbReference>
<protein>
    <submittedName>
        <fullName evidence="2">Quino protein, putative</fullName>
    </submittedName>
</protein>
<organism evidence="2 3">
    <name type="scientific">Microscilla marina ATCC 23134</name>
    <dbReference type="NCBI Taxonomy" id="313606"/>
    <lineage>
        <taxon>Bacteria</taxon>
        <taxon>Pseudomonadati</taxon>
        <taxon>Bacteroidota</taxon>
        <taxon>Cytophagia</taxon>
        <taxon>Cytophagales</taxon>
        <taxon>Microscillaceae</taxon>
        <taxon>Microscilla</taxon>
    </lineage>
</organism>
<dbReference type="Pfam" id="PF13360">
    <property type="entry name" value="PQQ_2"/>
    <property type="match status" value="1"/>
</dbReference>
<proteinExistence type="predicted"/>
<keyword evidence="3" id="KW-1185">Reference proteome</keyword>
<dbReference type="EMBL" id="AAWS01000129">
    <property type="protein sequence ID" value="EAY23793.1"/>
    <property type="molecule type" value="Genomic_DNA"/>
</dbReference>
<name>A2A0P5_MICM2</name>
<evidence type="ECO:0000259" key="1">
    <source>
        <dbReference type="Pfam" id="PF13360"/>
    </source>
</evidence>
<evidence type="ECO:0000313" key="2">
    <source>
        <dbReference type="EMBL" id="EAY23793.1"/>
    </source>
</evidence>
<dbReference type="InterPro" id="IPR015943">
    <property type="entry name" value="WD40/YVTN_repeat-like_dom_sf"/>
</dbReference>
<reference evidence="2 3" key="1">
    <citation type="submission" date="2007-01" db="EMBL/GenBank/DDBJ databases">
        <authorList>
            <person name="Haygood M."/>
            <person name="Podell S."/>
            <person name="Anderson C."/>
            <person name="Hopkinson B."/>
            <person name="Roe K."/>
            <person name="Barbeau K."/>
            <person name="Gaasterland T."/>
            <person name="Ferriera S."/>
            <person name="Johnson J."/>
            <person name="Kravitz S."/>
            <person name="Beeson K."/>
            <person name="Sutton G."/>
            <person name="Rogers Y.-H."/>
            <person name="Friedman R."/>
            <person name="Frazier M."/>
            <person name="Venter J.C."/>
        </authorList>
    </citation>
    <scope>NUCLEOTIDE SEQUENCE [LARGE SCALE GENOMIC DNA]</scope>
    <source>
        <strain evidence="2 3">ATCC 23134</strain>
    </source>
</reference>
<dbReference type="Gene3D" id="2.130.10.10">
    <property type="entry name" value="YVTN repeat-like/Quinoprotein amine dehydrogenase"/>
    <property type="match status" value="1"/>
</dbReference>
<evidence type="ECO:0000313" key="3">
    <source>
        <dbReference type="Proteomes" id="UP000004095"/>
    </source>
</evidence>
<dbReference type="OrthoDB" id="7012117at2"/>
<dbReference type="Proteomes" id="UP000004095">
    <property type="component" value="Unassembled WGS sequence"/>
</dbReference>
<feature type="domain" description="Pyrrolo-quinoline quinone repeat" evidence="1">
    <location>
        <begin position="29"/>
        <end position="176"/>
    </location>
</feature>
<dbReference type="SMART" id="SM00564">
    <property type="entry name" value="PQQ"/>
    <property type="match status" value="3"/>
</dbReference>
<sequence>MKISHVSDQKLYSEYYSEDDDQSYFFCYDLDKQKIIWEHLLGEVSVVSSALSNGILILNLERKCVHALDTQTGKIIWQNDQFGTFYDSHVKTEKPCTLSGFPIIIDENIILSLLGYKIVSLNLKNGKIKWETQVKERTPSSITYYIDGNIYLIGNQTYCAINPSNGNKIFEKNIKQEFLDHGYVRLTLTSITEDHIHFSDIDKGKYFIIDKVSGKTLWSYECKSMIPSYHYPIITKNEIYIVDDKGNFYVFSKN</sequence>
<dbReference type="InterPro" id="IPR018391">
    <property type="entry name" value="PQQ_b-propeller_rpt"/>
</dbReference>
<accession>A2A0P5</accession>
<dbReference type="AlphaFoldDB" id="A2A0P5"/>
<dbReference type="InterPro" id="IPR002372">
    <property type="entry name" value="PQQ_rpt_dom"/>
</dbReference>
<dbReference type="PANTHER" id="PTHR34512">
    <property type="entry name" value="CELL SURFACE PROTEIN"/>
    <property type="match status" value="1"/>
</dbReference>